<accession>A0A2S5KGQ9</accession>
<evidence type="ECO:0000313" key="1">
    <source>
        <dbReference type="EMBL" id="PPC73991.1"/>
    </source>
</evidence>
<sequence>MTTPVLRLADAEIGDITDLVDTELYPLHDFDSVRLQALIEHARAELAEDGCCVLSGFLRPEALAQAGVEGQQLSPKTFYSRRLVNVYFTENDPTLPEQDPRRTFMERTSGFVTRDMIPPDAVIHRIYVSPMMKRFIAACLNEEVIYEYADPYAGLVQNVLPTGTQQPWHFDTNEFIVSMMTQKPEQGGMFEYSPMIRSRTEENLEGVGRVVRGEDRESVKILELNPGDLQIFKGRFSAHRVTQVAGSRERHTAIFAYSEQPGIIGRAERTRQLYGRLSEAHLEAEARKVRSDALLD</sequence>
<dbReference type="Pfam" id="PF23169">
    <property type="entry name" value="HalD"/>
    <property type="match status" value="1"/>
</dbReference>
<protein>
    <recommendedName>
        <fullName evidence="3">Fe2OG dioxygenase domain-containing protein</fullName>
    </recommendedName>
</protein>
<dbReference type="EMBL" id="PRLP01000169">
    <property type="protein sequence ID" value="PPC73991.1"/>
    <property type="molecule type" value="Genomic_DNA"/>
</dbReference>
<comment type="caution">
    <text evidence="1">The sequence shown here is derived from an EMBL/GenBank/DDBJ whole genome shotgun (WGS) entry which is preliminary data.</text>
</comment>
<name>A0A2S5KGQ9_9PROT</name>
<dbReference type="AlphaFoldDB" id="A0A2S5KGQ9"/>
<dbReference type="Gene3D" id="2.60.120.620">
    <property type="entry name" value="q2cbj1_9rhob like domain"/>
    <property type="match status" value="1"/>
</dbReference>
<dbReference type="InterPro" id="IPR056470">
    <property type="entry name" value="BesD/HalB-like"/>
</dbReference>
<dbReference type="Proteomes" id="UP000238196">
    <property type="component" value="Unassembled WGS sequence"/>
</dbReference>
<proteinExistence type="predicted"/>
<reference evidence="1 2" key="1">
    <citation type="submission" date="2018-02" db="EMBL/GenBank/DDBJ databases">
        <title>novel marine gammaproteobacteria from coastal saline agro ecosystem.</title>
        <authorList>
            <person name="Krishnan R."/>
            <person name="Ramesh Kumar N."/>
        </authorList>
    </citation>
    <scope>NUCLEOTIDE SEQUENCE [LARGE SCALE GENOMIC DNA]</scope>
    <source>
        <strain evidence="1 2">228</strain>
    </source>
</reference>
<dbReference type="SUPFAM" id="SSF51197">
    <property type="entry name" value="Clavaminate synthase-like"/>
    <property type="match status" value="1"/>
</dbReference>
<organism evidence="1 2">
    <name type="scientific">Proteobacteria bacterium 228</name>
    <dbReference type="NCBI Taxonomy" id="2083153"/>
    <lineage>
        <taxon>Bacteria</taxon>
        <taxon>Pseudomonadati</taxon>
        <taxon>Pseudomonadota</taxon>
    </lineage>
</organism>
<evidence type="ECO:0008006" key="3">
    <source>
        <dbReference type="Google" id="ProtNLM"/>
    </source>
</evidence>
<gene>
    <name evidence="1" type="ORF">C4K68_28140</name>
</gene>
<dbReference type="OrthoDB" id="9798229at2"/>
<evidence type="ECO:0000313" key="2">
    <source>
        <dbReference type="Proteomes" id="UP000238196"/>
    </source>
</evidence>